<feature type="region of interest" description="Disordered" evidence="1">
    <location>
        <begin position="54"/>
        <end position="85"/>
    </location>
</feature>
<keyword evidence="4" id="KW-1185">Reference proteome</keyword>
<protein>
    <submittedName>
        <fullName evidence="3">Uncharacterized protein</fullName>
    </submittedName>
</protein>
<feature type="transmembrane region" description="Helical" evidence="2">
    <location>
        <begin position="25"/>
        <end position="46"/>
    </location>
</feature>
<dbReference type="Proteomes" id="UP000637628">
    <property type="component" value="Unassembled WGS sequence"/>
</dbReference>
<keyword evidence="2" id="KW-1133">Transmembrane helix</keyword>
<sequence length="390" mass="40896">MSERPTEQFPPVREPPVNHRRAWRYVLVAAVTVLVLLLPVAAYLILRDDDGGAPAPGDAAPSAVPVPSVSTSSSVPSSPATTVPDGRISLETLKNSTLTIPAWPADNVQGPSGRLRFRDGVVRISAPGPAEQGRPPTGTEIVLLGAVYGDVDRDGATETVAEFVCAIEGGSKQLVAFDRDSAGHIVTVGRVVATTGEIRDLQDGSVRVGAGGVITVRLGDYQRCCDDQTPQLWQERGYQRSGDRFVQVSGPTRMGANPHVTETSVTAGELVLGPVTGGYRYGTTTVTVRHGWGTPPRQILLHFYPGAGLEPAGSAWPPIITSRSETGFQVSVAPPSASGVARYTFAFRLPPAVSRSTLEVEVSGATAVGTALSEANPFNNGTAVTVRTAD</sequence>
<evidence type="ECO:0000256" key="2">
    <source>
        <dbReference type="SAM" id="Phobius"/>
    </source>
</evidence>
<evidence type="ECO:0000313" key="3">
    <source>
        <dbReference type="EMBL" id="GIE00218.1"/>
    </source>
</evidence>
<evidence type="ECO:0000313" key="4">
    <source>
        <dbReference type="Proteomes" id="UP000637628"/>
    </source>
</evidence>
<reference evidence="3 4" key="1">
    <citation type="submission" date="2021-01" db="EMBL/GenBank/DDBJ databases">
        <title>Whole genome shotgun sequence of Actinoplanes durhamensis NBRC 14914.</title>
        <authorList>
            <person name="Komaki H."/>
            <person name="Tamura T."/>
        </authorList>
    </citation>
    <scope>NUCLEOTIDE SEQUENCE [LARGE SCALE GENOMIC DNA]</scope>
    <source>
        <strain evidence="3 4">NBRC 14914</strain>
    </source>
</reference>
<organism evidence="3 4">
    <name type="scientific">Paractinoplanes durhamensis</name>
    <dbReference type="NCBI Taxonomy" id="113563"/>
    <lineage>
        <taxon>Bacteria</taxon>
        <taxon>Bacillati</taxon>
        <taxon>Actinomycetota</taxon>
        <taxon>Actinomycetes</taxon>
        <taxon>Micromonosporales</taxon>
        <taxon>Micromonosporaceae</taxon>
        <taxon>Paractinoplanes</taxon>
    </lineage>
</organism>
<comment type="caution">
    <text evidence="3">The sequence shown here is derived from an EMBL/GenBank/DDBJ whole genome shotgun (WGS) entry which is preliminary data.</text>
</comment>
<proteinExistence type="predicted"/>
<dbReference type="RefSeq" id="WP_203725845.1">
    <property type="nucleotide sequence ID" value="NZ_BAAATX010000002.1"/>
</dbReference>
<evidence type="ECO:0000256" key="1">
    <source>
        <dbReference type="SAM" id="MobiDB-lite"/>
    </source>
</evidence>
<name>A0ABQ3YRJ4_9ACTN</name>
<keyword evidence="2" id="KW-0472">Membrane</keyword>
<keyword evidence="2" id="KW-0812">Transmembrane</keyword>
<dbReference type="EMBL" id="BOML01000013">
    <property type="protein sequence ID" value="GIE00218.1"/>
    <property type="molecule type" value="Genomic_DNA"/>
</dbReference>
<gene>
    <name evidence="3" type="ORF">Adu01nite_15680</name>
</gene>
<accession>A0ABQ3YRJ4</accession>